<sequence>MALSCRARWDMTGECVVERVRIDVGGGRMGGYLARPAAPGRYGGVVLAHQLFGVTADIRGFAERLAGLGYVAIAPDFHHRSAPGIELPVTEDGRARGFELMGELTRDGVVADMAAASAYLGGRDDTREVIGVLGVSLGGHLAYLAATRLAVPVTLVLYAGWLTGTEIPLSTPEPTLELTGGIAGRLVYVVGERDHVVAPADRELIADRLAAEGVSHEMVVVPGAGHAFLSAGTPTYSAEAAEFTWALIERELAAAGADRSVRPEGGLHLGSRIVPTARQSF</sequence>
<accession>A0A7K0E006</accession>
<evidence type="ECO:0000313" key="3">
    <source>
        <dbReference type="Proteomes" id="UP000431401"/>
    </source>
</evidence>
<comment type="caution">
    <text evidence="2">The sequence shown here is derived from an EMBL/GenBank/DDBJ whole genome shotgun (WGS) entry which is preliminary data.</text>
</comment>
<reference evidence="2 3" key="1">
    <citation type="submission" date="2019-10" db="EMBL/GenBank/DDBJ databases">
        <title>Nocardia macrotermitis sp. nov. and Nocardia aurantia sp. nov., isolated from the gut of fungus growing-termite Macrotermes natalensis.</title>
        <authorList>
            <person name="Benndorf R."/>
            <person name="Schwitalla J."/>
            <person name="Martin K."/>
            <person name="De Beer W."/>
            <person name="Kaster A.-K."/>
            <person name="Vollmers J."/>
            <person name="Poulsen M."/>
            <person name="Beemelmanns C."/>
        </authorList>
    </citation>
    <scope>NUCLEOTIDE SEQUENCE [LARGE SCALE GENOMIC DNA]</scope>
    <source>
        <strain evidence="2 3">RB56</strain>
    </source>
</reference>
<dbReference type="GO" id="GO:0016787">
    <property type="term" value="F:hydrolase activity"/>
    <property type="evidence" value="ECO:0007669"/>
    <property type="project" value="InterPro"/>
</dbReference>
<proteinExistence type="predicted"/>
<dbReference type="PANTHER" id="PTHR46623:SF6">
    <property type="entry name" value="ALPHA_BETA-HYDROLASES SUPERFAMILY PROTEIN"/>
    <property type="match status" value="1"/>
</dbReference>
<dbReference type="Proteomes" id="UP000431401">
    <property type="component" value="Unassembled WGS sequence"/>
</dbReference>
<dbReference type="Gene3D" id="3.40.50.1820">
    <property type="entry name" value="alpha/beta hydrolase"/>
    <property type="match status" value="1"/>
</dbReference>
<gene>
    <name evidence="2" type="ORF">NRB56_69980</name>
</gene>
<dbReference type="Pfam" id="PF01738">
    <property type="entry name" value="DLH"/>
    <property type="match status" value="1"/>
</dbReference>
<dbReference type="EMBL" id="WEGI01000019">
    <property type="protein sequence ID" value="MQY31389.1"/>
    <property type="molecule type" value="Genomic_DNA"/>
</dbReference>
<dbReference type="InterPro" id="IPR029058">
    <property type="entry name" value="AB_hydrolase_fold"/>
</dbReference>
<feature type="domain" description="Dienelactone hydrolase" evidence="1">
    <location>
        <begin position="29"/>
        <end position="247"/>
    </location>
</feature>
<protein>
    <recommendedName>
        <fullName evidence="1">Dienelactone hydrolase domain-containing protein</fullName>
    </recommendedName>
</protein>
<dbReference type="InterPro" id="IPR051049">
    <property type="entry name" value="Dienelactone_hydrolase-like"/>
</dbReference>
<dbReference type="PANTHER" id="PTHR46623">
    <property type="entry name" value="CARBOXYMETHYLENEBUTENOLIDASE-RELATED"/>
    <property type="match status" value="1"/>
</dbReference>
<name>A0A7K0E006_9NOCA</name>
<dbReference type="AlphaFoldDB" id="A0A7K0E006"/>
<evidence type="ECO:0000313" key="2">
    <source>
        <dbReference type="EMBL" id="MQY31389.1"/>
    </source>
</evidence>
<evidence type="ECO:0000259" key="1">
    <source>
        <dbReference type="Pfam" id="PF01738"/>
    </source>
</evidence>
<organism evidence="2 3">
    <name type="scientific">Nocardia aurantia</name>
    <dbReference type="NCBI Taxonomy" id="2585199"/>
    <lineage>
        <taxon>Bacteria</taxon>
        <taxon>Bacillati</taxon>
        <taxon>Actinomycetota</taxon>
        <taxon>Actinomycetes</taxon>
        <taxon>Mycobacteriales</taxon>
        <taxon>Nocardiaceae</taxon>
        <taxon>Nocardia</taxon>
    </lineage>
</organism>
<dbReference type="InterPro" id="IPR002925">
    <property type="entry name" value="Dienelactn_hydro"/>
</dbReference>
<keyword evidence="3" id="KW-1185">Reference proteome</keyword>
<dbReference type="SUPFAM" id="SSF53474">
    <property type="entry name" value="alpha/beta-Hydrolases"/>
    <property type="match status" value="1"/>
</dbReference>